<keyword evidence="4 9" id="KW-0762">Sugar transport</keyword>
<dbReference type="InterPro" id="IPR004796">
    <property type="entry name" value="PTS_IIC_cello"/>
</dbReference>
<feature type="transmembrane region" description="Helical" evidence="10">
    <location>
        <begin position="264"/>
        <end position="284"/>
    </location>
</feature>
<keyword evidence="5" id="KW-0598">Phosphotransferase system</keyword>
<evidence type="ECO:0000256" key="8">
    <source>
        <dbReference type="ARBA" id="ARBA00023136"/>
    </source>
</evidence>
<keyword evidence="7 10" id="KW-1133">Transmembrane helix</keyword>
<keyword evidence="13" id="KW-1185">Reference proteome</keyword>
<evidence type="ECO:0000256" key="10">
    <source>
        <dbReference type="SAM" id="Phobius"/>
    </source>
</evidence>
<dbReference type="InterPro" id="IPR004501">
    <property type="entry name" value="PTS_EIIC_3"/>
</dbReference>
<evidence type="ECO:0000313" key="12">
    <source>
        <dbReference type="EMBL" id="MFC5631665.1"/>
    </source>
</evidence>
<evidence type="ECO:0000256" key="7">
    <source>
        <dbReference type="ARBA" id="ARBA00022989"/>
    </source>
</evidence>
<dbReference type="PROSITE" id="PS51105">
    <property type="entry name" value="PTS_EIIC_TYPE_3"/>
    <property type="match status" value="1"/>
</dbReference>
<evidence type="ECO:0000256" key="3">
    <source>
        <dbReference type="ARBA" id="ARBA00022475"/>
    </source>
</evidence>
<dbReference type="Pfam" id="PF02378">
    <property type="entry name" value="PTS_EIIC"/>
    <property type="match status" value="1"/>
</dbReference>
<dbReference type="InterPro" id="IPR003352">
    <property type="entry name" value="PTS_EIIC"/>
</dbReference>
<reference evidence="13" key="1">
    <citation type="journal article" date="2019" name="Int. J. Syst. Evol. Microbiol.">
        <title>The Global Catalogue of Microorganisms (GCM) 10K type strain sequencing project: providing services to taxonomists for standard genome sequencing and annotation.</title>
        <authorList>
            <consortium name="The Broad Institute Genomics Platform"/>
            <consortium name="The Broad Institute Genome Sequencing Center for Infectious Disease"/>
            <person name="Wu L."/>
            <person name="Ma J."/>
        </authorList>
    </citation>
    <scope>NUCLEOTIDE SEQUENCE [LARGE SCALE GENOMIC DNA]</scope>
    <source>
        <strain evidence="13">DT43</strain>
    </source>
</reference>
<dbReference type="PIRSF" id="PIRSF006351">
    <property type="entry name" value="PTS_EIIC-Cellobiose"/>
    <property type="match status" value="1"/>
</dbReference>
<gene>
    <name evidence="12" type="ORF">ACFPQ3_08840</name>
</gene>
<keyword evidence="6 10" id="KW-0812">Transmembrane</keyword>
<dbReference type="PANTHER" id="PTHR33989">
    <property type="match status" value="1"/>
</dbReference>
<feature type="transmembrane region" description="Helical" evidence="10">
    <location>
        <begin position="38"/>
        <end position="57"/>
    </location>
</feature>
<dbReference type="PANTHER" id="PTHR33989:SF8">
    <property type="entry name" value="PERMEASE IIC COMPONENT"/>
    <property type="match status" value="1"/>
</dbReference>
<evidence type="ECO:0000256" key="1">
    <source>
        <dbReference type="ARBA" id="ARBA00004651"/>
    </source>
</evidence>
<keyword evidence="3 9" id="KW-1003">Cell membrane</keyword>
<evidence type="ECO:0000256" key="4">
    <source>
        <dbReference type="ARBA" id="ARBA00022597"/>
    </source>
</evidence>
<name>A0ABW0UDL6_9STRE</name>
<feature type="transmembrane region" description="Helical" evidence="10">
    <location>
        <begin position="152"/>
        <end position="173"/>
    </location>
</feature>
<evidence type="ECO:0000256" key="2">
    <source>
        <dbReference type="ARBA" id="ARBA00022448"/>
    </source>
</evidence>
<dbReference type="RefSeq" id="WP_156806038.1">
    <property type="nucleotide sequence ID" value="NZ_JBHSOJ010000023.1"/>
</dbReference>
<dbReference type="InterPro" id="IPR051088">
    <property type="entry name" value="PTS_Sugar-EIIC/EIIB"/>
</dbReference>
<dbReference type="NCBIfam" id="TIGR00410">
    <property type="entry name" value="lacE"/>
    <property type="match status" value="1"/>
</dbReference>
<comment type="caution">
    <text evidence="12">The sequence shown here is derived from an EMBL/GenBank/DDBJ whole genome shotgun (WGS) entry which is preliminary data.</text>
</comment>
<sequence length="442" mass="48638">MKYLENFLNKFLSPVANYMSESLFFSTLAESVMRLTPITLGGAVVLLIGNFPIPAWIDLLNKSGISAHIAAAQNATMNVLALLVAFNFAYTYAKKCHYEALSAGLLSVSSFLILMPQAYTIFNLEKVPTDFPAEAVITGSNNLTAFATTYTGAPGVIVAILVGWLVSVLYVYFNKKNLVIKLPASVPPNVSESLRPSILSGLILIGFVGLRAILSLTSFGDLFSLIGQFVQAPLQNFISSPITYILIMVIGNMLWFFGVHPNMLNGIILPVVMANLIENQNAFMANKPLPFLTWGILGYLLSNAFGGTGTTSGLVLAMSRAKSQRYKELFKLSALPTIFNINEPLIFGMPIMMNPIFFLPMVLVPILIGIMAYVMIFILQFTEYNPMISLPWTTPGVVVTFLQGGWKFLLIGLMTVLTSFVTWLPFFRIADQKALEEEKEIM</sequence>
<evidence type="ECO:0000256" key="9">
    <source>
        <dbReference type="PIRNR" id="PIRNR006351"/>
    </source>
</evidence>
<evidence type="ECO:0000313" key="13">
    <source>
        <dbReference type="Proteomes" id="UP001596110"/>
    </source>
</evidence>
<evidence type="ECO:0000256" key="5">
    <source>
        <dbReference type="ARBA" id="ARBA00022683"/>
    </source>
</evidence>
<dbReference type="Proteomes" id="UP001596110">
    <property type="component" value="Unassembled WGS sequence"/>
</dbReference>
<keyword evidence="8 9" id="KW-0472">Membrane</keyword>
<accession>A0ABW0UDL6</accession>
<feature type="transmembrane region" description="Helical" evidence="10">
    <location>
        <begin position="194"/>
        <end position="214"/>
    </location>
</feature>
<evidence type="ECO:0000259" key="11">
    <source>
        <dbReference type="PROSITE" id="PS51105"/>
    </source>
</evidence>
<evidence type="ECO:0000256" key="6">
    <source>
        <dbReference type="ARBA" id="ARBA00022692"/>
    </source>
</evidence>
<comment type="function">
    <text evidence="9">The phosphoenolpyruvate-dependent sugar phosphotransferase system (PTS), a major carbohydrate active -transport system, catalyzes the phosphorylation of incoming sugar substrates concomitant with their translocation across the cell membrane.</text>
</comment>
<feature type="transmembrane region" description="Helical" evidence="10">
    <location>
        <begin position="234"/>
        <end position="257"/>
    </location>
</feature>
<feature type="transmembrane region" description="Helical" evidence="10">
    <location>
        <begin position="356"/>
        <end position="381"/>
    </location>
</feature>
<proteinExistence type="predicted"/>
<feature type="transmembrane region" description="Helical" evidence="10">
    <location>
        <begin position="296"/>
        <end position="317"/>
    </location>
</feature>
<protein>
    <recommendedName>
        <fullName evidence="9">Permease IIC component</fullName>
    </recommendedName>
</protein>
<feature type="transmembrane region" description="Helical" evidence="10">
    <location>
        <begin position="69"/>
        <end position="93"/>
    </location>
</feature>
<feature type="transmembrane region" description="Helical" evidence="10">
    <location>
        <begin position="100"/>
        <end position="122"/>
    </location>
</feature>
<dbReference type="EMBL" id="JBHSOJ010000023">
    <property type="protein sequence ID" value="MFC5631665.1"/>
    <property type="molecule type" value="Genomic_DNA"/>
</dbReference>
<comment type="subcellular location">
    <subcellularLocation>
        <location evidence="1">Cell membrane</location>
        <topology evidence="1">Multi-pass membrane protein</topology>
    </subcellularLocation>
</comment>
<organism evidence="12 13">
    <name type="scientific">Streptococcus caledonicus</name>
    <dbReference type="NCBI Taxonomy" id="2614158"/>
    <lineage>
        <taxon>Bacteria</taxon>
        <taxon>Bacillati</taxon>
        <taxon>Bacillota</taxon>
        <taxon>Bacilli</taxon>
        <taxon>Lactobacillales</taxon>
        <taxon>Streptococcaceae</taxon>
        <taxon>Streptococcus</taxon>
    </lineage>
</organism>
<feature type="transmembrane region" description="Helical" evidence="10">
    <location>
        <begin position="408"/>
        <end position="427"/>
    </location>
</feature>
<keyword evidence="2 9" id="KW-0813">Transport</keyword>
<feature type="domain" description="PTS EIIC type-3" evidence="11">
    <location>
        <begin position="8"/>
        <end position="426"/>
    </location>
</feature>